<comment type="caution">
    <text evidence="8">The sequence shown here is derived from an EMBL/GenBank/DDBJ whole genome shotgun (WGS) entry which is preliminary data.</text>
</comment>
<dbReference type="OrthoDB" id="270584at2759"/>
<comment type="subcellular location">
    <subcellularLocation>
        <location evidence="1">Membrane</location>
        <topology evidence="1">Multi-pass membrane protein</topology>
    </subcellularLocation>
</comment>
<evidence type="ECO:0000256" key="2">
    <source>
        <dbReference type="ARBA" id="ARBA00022448"/>
    </source>
</evidence>
<feature type="repeat" description="Solcar" evidence="6">
    <location>
        <begin position="220"/>
        <end position="304"/>
    </location>
</feature>
<evidence type="ECO:0000256" key="3">
    <source>
        <dbReference type="ARBA" id="ARBA00022692"/>
    </source>
</evidence>
<organism evidence="8 9">
    <name type="scientific">Triparma strigata</name>
    <dbReference type="NCBI Taxonomy" id="1606541"/>
    <lineage>
        <taxon>Eukaryota</taxon>
        <taxon>Sar</taxon>
        <taxon>Stramenopiles</taxon>
        <taxon>Ochrophyta</taxon>
        <taxon>Bolidophyceae</taxon>
        <taxon>Parmales</taxon>
        <taxon>Triparmaceae</taxon>
        <taxon>Triparma</taxon>
    </lineage>
</organism>
<comment type="similarity">
    <text evidence="7">Belongs to the mitochondrial carrier (TC 2.A.29) family.</text>
</comment>
<dbReference type="InterPro" id="IPR002067">
    <property type="entry name" value="MCP"/>
</dbReference>
<protein>
    <recommendedName>
        <fullName evidence="10">Mitochondrial carrier protein</fullName>
    </recommendedName>
</protein>
<evidence type="ECO:0000256" key="5">
    <source>
        <dbReference type="ARBA" id="ARBA00023136"/>
    </source>
</evidence>
<evidence type="ECO:0000256" key="6">
    <source>
        <dbReference type="PROSITE-ProRule" id="PRU00282"/>
    </source>
</evidence>
<dbReference type="PRINTS" id="PR00926">
    <property type="entry name" value="MITOCARRIER"/>
</dbReference>
<dbReference type="AlphaFoldDB" id="A0A9W7DRZ8"/>
<dbReference type="PANTHER" id="PTHR24089">
    <property type="entry name" value="SOLUTE CARRIER FAMILY 25"/>
    <property type="match status" value="1"/>
</dbReference>
<evidence type="ECO:0008006" key="10">
    <source>
        <dbReference type="Google" id="ProtNLM"/>
    </source>
</evidence>
<keyword evidence="2 7" id="KW-0813">Transport</keyword>
<reference evidence="9" key="1">
    <citation type="journal article" date="2023" name="Commun. Biol.">
        <title>Genome analysis of Parmales, the sister group of diatoms, reveals the evolutionary specialization of diatoms from phago-mixotrophs to photoautotrophs.</title>
        <authorList>
            <person name="Ban H."/>
            <person name="Sato S."/>
            <person name="Yoshikawa S."/>
            <person name="Yamada K."/>
            <person name="Nakamura Y."/>
            <person name="Ichinomiya M."/>
            <person name="Sato N."/>
            <person name="Blanc-Mathieu R."/>
            <person name="Endo H."/>
            <person name="Kuwata A."/>
            <person name="Ogata H."/>
        </authorList>
    </citation>
    <scope>NUCLEOTIDE SEQUENCE [LARGE SCALE GENOMIC DNA]</scope>
    <source>
        <strain evidence="9">NIES 3701</strain>
    </source>
</reference>
<dbReference type="Proteomes" id="UP001165085">
    <property type="component" value="Unassembled WGS sequence"/>
</dbReference>
<proteinExistence type="inferred from homology"/>
<keyword evidence="5 6" id="KW-0472">Membrane</keyword>
<dbReference type="PROSITE" id="PS50920">
    <property type="entry name" value="SOLCAR"/>
    <property type="match status" value="3"/>
</dbReference>
<accession>A0A9W7DRZ8</accession>
<evidence type="ECO:0000313" key="8">
    <source>
        <dbReference type="EMBL" id="GMH52592.1"/>
    </source>
</evidence>
<feature type="repeat" description="Solcar" evidence="6">
    <location>
        <begin position="17"/>
        <end position="100"/>
    </location>
</feature>
<feature type="repeat" description="Solcar" evidence="6">
    <location>
        <begin position="118"/>
        <end position="208"/>
    </location>
</feature>
<evidence type="ECO:0000256" key="7">
    <source>
        <dbReference type="RuleBase" id="RU000488"/>
    </source>
</evidence>
<keyword evidence="3 6" id="KW-0812">Transmembrane</keyword>
<sequence length="308" mass="33136">MSSSSSTNNKRSNGSAIDIFRRLTCGGLAGMIAKTFTAPLERVKMMSQTGEGGRGVINIYRNVVRTEGIRGLWAGNGANLLRIFPSKGIVFSSNDVYKTALCKLCNIEVKREGENVKAPGNISFCAGGMAGMTASALTYPLDFVRGRISGKGVLPNSSKKYTGILQTINLTIKEEGPTALYKGVKPTLLGAVPYEGIKFGTVGFLETLFPNDTSDSNIIRKVIFGAAGGVSAGCITYPNDTIRRLLQLQGTPGAENFNGYFDCARKTYNKHGLKRFYAGMGVNLIRMAPNTAVQFGAYEMLKELSAKY</sequence>
<dbReference type="Gene3D" id="1.50.40.10">
    <property type="entry name" value="Mitochondrial carrier domain"/>
    <property type="match status" value="1"/>
</dbReference>
<dbReference type="GO" id="GO:0055085">
    <property type="term" value="P:transmembrane transport"/>
    <property type="evidence" value="ECO:0007669"/>
    <property type="project" value="InterPro"/>
</dbReference>
<keyword evidence="9" id="KW-1185">Reference proteome</keyword>
<evidence type="ECO:0000256" key="4">
    <source>
        <dbReference type="ARBA" id="ARBA00022737"/>
    </source>
</evidence>
<dbReference type="GO" id="GO:0016020">
    <property type="term" value="C:membrane"/>
    <property type="evidence" value="ECO:0007669"/>
    <property type="project" value="UniProtKB-SubCell"/>
</dbReference>
<name>A0A9W7DRZ8_9STRA</name>
<dbReference type="Pfam" id="PF00153">
    <property type="entry name" value="Mito_carr"/>
    <property type="match status" value="3"/>
</dbReference>
<keyword evidence="4" id="KW-0677">Repeat</keyword>
<evidence type="ECO:0000313" key="9">
    <source>
        <dbReference type="Proteomes" id="UP001165085"/>
    </source>
</evidence>
<dbReference type="InterPro" id="IPR023395">
    <property type="entry name" value="MCP_dom_sf"/>
</dbReference>
<gene>
    <name evidence="8" type="ORF">TrST_g1442</name>
</gene>
<dbReference type="EMBL" id="BRXY01000012">
    <property type="protein sequence ID" value="GMH52592.1"/>
    <property type="molecule type" value="Genomic_DNA"/>
</dbReference>
<evidence type="ECO:0000256" key="1">
    <source>
        <dbReference type="ARBA" id="ARBA00004141"/>
    </source>
</evidence>
<dbReference type="InterPro" id="IPR018108">
    <property type="entry name" value="MCP_transmembrane"/>
</dbReference>
<dbReference type="SUPFAM" id="SSF103506">
    <property type="entry name" value="Mitochondrial carrier"/>
    <property type="match status" value="1"/>
</dbReference>